<keyword evidence="1" id="KW-0812">Transmembrane</keyword>
<evidence type="ECO:0000256" key="1">
    <source>
        <dbReference type="SAM" id="Phobius"/>
    </source>
</evidence>
<accession>A0A858RKA4</accession>
<keyword evidence="3" id="KW-1185">Reference proteome</keyword>
<reference evidence="2 3" key="1">
    <citation type="submission" date="2020-04" db="EMBL/GenBank/DDBJ databases">
        <title>Luteolibacter sp. G-1-1-1 isolated from soil.</title>
        <authorList>
            <person name="Dahal R.H."/>
        </authorList>
    </citation>
    <scope>NUCLEOTIDE SEQUENCE [LARGE SCALE GENOMIC DNA]</scope>
    <source>
        <strain evidence="2 3">G-1-1-1</strain>
    </source>
</reference>
<dbReference type="KEGG" id="luo:HHL09_12820"/>
<keyword evidence="1" id="KW-0472">Membrane</keyword>
<feature type="transmembrane region" description="Helical" evidence="1">
    <location>
        <begin position="89"/>
        <end position="113"/>
    </location>
</feature>
<gene>
    <name evidence="2" type="ORF">HHL09_12820</name>
</gene>
<keyword evidence="1" id="KW-1133">Transmembrane helix</keyword>
<feature type="transmembrane region" description="Helical" evidence="1">
    <location>
        <begin position="12"/>
        <end position="34"/>
    </location>
</feature>
<dbReference type="Proteomes" id="UP000501812">
    <property type="component" value="Chromosome"/>
</dbReference>
<evidence type="ECO:0000313" key="3">
    <source>
        <dbReference type="Proteomes" id="UP000501812"/>
    </source>
</evidence>
<organism evidence="2 3">
    <name type="scientific">Luteolibacter luteus</name>
    <dbReference type="NCBI Taxonomy" id="2728835"/>
    <lineage>
        <taxon>Bacteria</taxon>
        <taxon>Pseudomonadati</taxon>
        <taxon>Verrucomicrobiota</taxon>
        <taxon>Verrucomicrobiia</taxon>
        <taxon>Verrucomicrobiales</taxon>
        <taxon>Verrucomicrobiaceae</taxon>
        <taxon>Luteolibacter</taxon>
    </lineage>
</organism>
<protein>
    <submittedName>
        <fullName evidence="2">Uncharacterized protein</fullName>
    </submittedName>
</protein>
<name>A0A858RKA4_9BACT</name>
<sequence length="115" mass="12530">MFEPQARSPGPVESFLILVSLLTPGVAMLCYVAAAGRWFQIWIRANVELYLGSSLVFAALVALGCSFFAAGILAARIDPLMRPRQLVRWAILFFVLQIALTPGVAMIGSMVFLGR</sequence>
<proteinExistence type="predicted"/>
<dbReference type="AlphaFoldDB" id="A0A858RKA4"/>
<dbReference type="EMBL" id="CP051774">
    <property type="protein sequence ID" value="QJE96630.1"/>
    <property type="molecule type" value="Genomic_DNA"/>
</dbReference>
<feature type="transmembrane region" description="Helical" evidence="1">
    <location>
        <begin position="54"/>
        <end position="77"/>
    </location>
</feature>
<evidence type="ECO:0000313" key="2">
    <source>
        <dbReference type="EMBL" id="QJE96630.1"/>
    </source>
</evidence>
<dbReference type="RefSeq" id="WP_169455031.1">
    <property type="nucleotide sequence ID" value="NZ_CP051774.1"/>
</dbReference>